<accession>A0A147J6V9</accession>
<evidence type="ECO:0000313" key="2">
    <source>
        <dbReference type="Proteomes" id="UP000074410"/>
    </source>
</evidence>
<organism evidence="1 2">
    <name type="scientific">Sphingomonas sanguinis</name>
    <dbReference type="NCBI Taxonomy" id="33051"/>
    <lineage>
        <taxon>Bacteria</taxon>
        <taxon>Pseudomonadati</taxon>
        <taxon>Pseudomonadota</taxon>
        <taxon>Alphaproteobacteria</taxon>
        <taxon>Sphingomonadales</taxon>
        <taxon>Sphingomonadaceae</taxon>
        <taxon>Sphingomonas</taxon>
    </lineage>
</organism>
<proteinExistence type="predicted"/>
<dbReference type="PATRIC" id="fig|33051.5.peg.3771"/>
<dbReference type="Proteomes" id="UP000074410">
    <property type="component" value="Unassembled WGS sequence"/>
</dbReference>
<name>A0A147J6V9_9SPHN</name>
<dbReference type="AlphaFoldDB" id="A0A147J6V9"/>
<comment type="caution">
    <text evidence="1">The sequence shown here is derived from an EMBL/GenBank/DDBJ whole genome shotgun (WGS) entry which is preliminary data.</text>
</comment>
<reference evidence="1 2" key="1">
    <citation type="journal article" date="2016" name="Front. Microbiol.">
        <title>Genomic Resource of Rice Seed Associated Bacteria.</title>
        <authorList>
            <person name="Midha S."/>
            <person name="Bansal K."/>
            <person name="Sharma S."/>
            <person name="Kumar N."/>
            <person name="Patil P.P."/>
            <person name="Chaudhry V."/>
            <person name="Patil P.B."/>
        </authorList>
    </citation>
    <scope>NUCLEOTIDE SEQUENCE [LARGE SCALE GENOMIC DNA]</scope>
    <source>
        <strain evidence="1 2">NS258</strain>
    </source>
</reference>
<protein>
    <submittedName>
        <fullName evidence="1">Uncharacterized protein</fullName>
    </submittedName>
</protein>
<dbReference type="EMBL" id="LDTC01000096">
    <property type="protein sequence ID" value="KTW10410.1"/>
    <property type="molecule type" value="Genomic_DNA"/>
</dbReference>
<gene>
    <name evidence="1" type="ORF">NS258_12640</name>
</gene>
<sequence length="65" mass="7047">MRATELASGDVQFLEYLDQFDVVAFRPVFDRGDLSHNTGIVAVLVIVADADIPIGAQRLAHAFSS</sequence>
<evidence type="ECO:0000313" key="1">
    <source>
        <dbReference type="EMBL" id="KTW10410.1"/>
    </source>
</evidence>